<evidence type="ECO:0000256" key="4">
    <source>
        <dbReference type="ARBA" id="ARBA00022679"/>
    </source>
</evidence>
<dbReference type="Pfam" id="PF02390">
    <property type="entry name" value="Methyltransf_4"/>
    <property type="match status" value="1"/>
</dbReference>
<dbReference type="EMBL" id="CP001804">
    <property type="protein sequence ID" value="ACY12654.1"/>
    <property type="molecule type" value="Genomic_DNA"/>
</dbReference>
<dbReference type="InterPro" id="IPR029063">
    <property type="entry name" value="SAM-dependent_MTases_sf"/>
</dbReference>
<dbReference type="GO" id="GO:0008176">
    <property type="term" value="F:tRNA (guanine(46)-N7)-methyltransferase activity"/>
    <property type="evidence" value="ECO:0007669"/>
    <property type="project" value="UniProtKB-UniRule"/>
</dbReference>
<dbReference type="Gene3D" id="3.40.50.150">
    <property type="entry name" value="Vaccinia Virus protein VP39"/>
    <property type="match status" value="1"/>
</dbReference>
<dbReference type="PROSITE" id="PS51625">
    <property type="entry name" value="SAM_MT_TRMB"/>
    <property type="match status" value="1"/>
</dbReference>
<evidence type="ECO:0000256" key="7">
    <source>
        <dbReference type="HAMAP-Rule" id="MF_01057"/>
    </source>
</evidence>
<evidence type="ECO:0000313" key="9">
    <source>
        <dbReference type="Proteomes" id="UP000001880"/>
    </source>
</evidence>
<accession>D0LFM0</accession>
<organism evidence="8 9">
    <name type="scientific">Haliangium ochraceum (strain DSM 14365 / JCM 11303 / SMP-2)</name>
    <dbReference type="NCBI Taxonomy" id="502025"/>
    <lineage>
        <taxon>Bacteria</taxon>
        <taxon>Pseudomonadati</taxon>
        <taxon>Myxococcota</taxon>
        <taxon>Polyangia</taxon>
        <taxon>Haliangiales</taxon>
        <taxon>Kofleriaceae</taxon>
        <taxon>Haliangium</taxon>
    </lineage>
</organism>
<dbReference type="UniPathway" id="UPA00989"/>
<dbReference type="OrthoDB" id="9802090at2"/>
<protein>
    <recommendedName>
        <fullName evidence="7">tRNA (guanine-N(7)-)-methyltransferase</fullName>
        <ecNumber evidence="7">2.1.1.33</ecNumber>
    </recommendedName>
    <alternativeName>
        <fullName evidence="7">tRNA (guanine(46)-N(7))-methyltransferase</fullName>
    </alternativeName>
    <alternativeName>
        <fullName evidence="7">tRNA(m7G46)-methyltransferase</fullName>
    </alternativeName>
</protein>
<dbReference type="PANTHER" id="PTHR23417:SF21">
    <property type="entry name" value="TRNA (GUANINE-N(7)-)-METHYLTRANSFERASE"/>
    <property type="match status" value="1"/>
</dbReference>
<evidence type="ECO:0000256" key="6">
    <source>
        <dbReference type="ARBA" id="ARBA00022694"/>
    </source>
</evidence>
<dbReference type="KEGG" id="hoh:Hoch_0012"/>
<comment type="similarity">
    <text evidence="7">Belongs to the class I-like SAM-binding methyltransferase superfamily. TrmB family.</text>
</comment>
<feature type="binding site" evidence="7">
    <location>
        <position position="60"/>
    </location>
    <ligand>
        <name>S-adenosyl-L-methionine</name>
        <dbReference type="ChEBI" id="CHEBI:59789"/>
    </ligand>
</feature>
<feature type="binding site" evidence="7">
    <location>
        <position position="35"/>
    </location>
    <ligand>
        <name>S-adenosyl-L-methionine</name>
        <dbReference type="ChEBI" id="CHEBI:59789"/>
    </ligand>
</feature>
<dbReference type="NCBIfam" id="TIGR00091">
    <property type="entry name" value="tRNA (guanosine(46)-N7)-methyltransferase TrmB"/>
    <property type="match status" value="1"/>
</dbReference>
<evidence type="ECO:0000256" key="2">
    <source>
        <dbReference type="ARBA" id="ARBA00003015"/>
    </source>
</evidence>
<feature type="binding site" evidence="7">
    <location>
        <position position="145"/>
    </location>
    <ligand>
        <name>substrate</name>
    </ligand>
</feature>
<comment type="pathway">
    <text evidence="7">tRNA modification; N(7)-methylguanine-tRNA biosynthesis.</text>
</comment>
<dbReference type="RefSeq" id="WP_012825281.1">
    <property type="nucleotide sequence ID" value="NC_013440.1"/>
</dbReference>
<comment type="function">
    <text evidence="2 7">Catalyzes the formation of N(7)-methylguanine at position 46 (m7G46) in tRNA.</text>
</comment>
<evidence type="ECO:0000256" key="5">
    <source>
        <dbReference type="ARBA" id="ARBA00022691"/>
    </source>
</evidence>
<evidence type="ECO:0000256" key="1">
    <source>
        <dbReference type="ARBA" id="ARBA00000142"/>
    </source>
</evidence>
<dbReference type="GO" id="GO:0043527">
    <property type="term" value="C:tRNA methyltransferase complex"/>
    <property type="evidence" value="ECO:0007669"/>
    <property type="project" value="TreeGrafter"/>
</dbReference>
<keyword evidence="3 7" id="KW-0489">Methyltransferase</keyword>
<dbReference type="Proteomes" id="UP000001880">
    <property type="component" value="Chromosome"/>
</dbReference>
<dbReference type="InterPro" id="IPR003358">
    <property type="entry name" value="tRNA_(Gua-N-7)_MeTrfase_Trmb"/>
</dbReference>
<keyword evidence="5 7" id="KW-0949">S-adenosyl-L-methionine</keyword>
<dbReference type="HOGENOM" id="CLU_050910_1_3_7"/>
<evidence type="ECO:0000256" key="3">
    <source>
        <dbReference type="ARBA" id="ARBA00022603"/>
    </source>
</evidence>
<dbReference type="SUPFAM" id="SSF53335">
    <property type="entry name" value="S-adenosyl-L-methionine-dependent methyltransferases"/>
    <property type="match status" value="1"/>
</dbReference>
<keyword evidence="9" id="KW-1185">Reference proteome</keyword>
<keyword evidence="6 7" id="KW-0819">tRNA processing</keyword>
<dbReference type="eggNOG" id="COG0220">
    <property type="taxonomic scope" value="Bacteria"/>
</dbReference>
<sequence length="207" mass="24556">MRPRVRQHVNPLNLVFTDFEGDMPELVPGREIELEIGCADARFLFERAEREPERMYLGMEIRKPVIDAVNLEAEERELPVYGVFCNANHHLRELLPAGSVQRVYLNFPDPWFKRRHRKRRMIDSDLVRDIHRVLAPTGEVFFQSDVWTLALDTMDIFERLDDLYENRAGAWSFWKDGNPFGARSWREANCYEHGLPIWRLRYRPRGG</sequence>
<feature type="binding site" evidence="7">
    <location>
        <position position="109"/>
    </location>
    <ligand>
        <name>S-adenosyl-L-methionine</name>
        <dbReference type="ChEBI" id="CHEBI:59789"/>
    </ligand>
</feature>
<dbReference type="InterPro" id="IPR055361">
    <property type="entry name" value="tRNA_methyltr_TrmB_bact"/>
</dbReference>
<comment type="caution">
    <text evidence="7">Lacks conserved residue(s) required for the propagation of feature annotation.</text>
</comment>
<dbReference type="AlphaFoldDB" id="D0LFM0"/>
<proteinExistence type="inferred from homology"/>
<feature type="binding site" evidence="7">
    <location>
        <position position="113"/>
    </location>
    <ligand>
        <name>substrate</name>
    </ligand>
</feature>
<gene>
    <name evidence="7" type="primary">trmB</name>
    <name evidence="8" type="ordered locus">Hoch_0012</name>
</gene>
<dbReference type="CDD" id="cd02440">
    <property type="entry name" value="AdoMet_MTases"/>
    <property type="match status" value="1"/>
</dbReference>
<comment type="catalytic activity">
    <reaction evidence="1 7">
        <text>guanosine(46) in tRNA + S-adenosyl-L-methionine = N(7)-methylguanosine(46) in tRNA + S-adenosyl-L-homocysteine</text>
        <dbReference type="Rhea" id="RHEA:42708"/>
        <dbReference type="Rhea" id="RHEA-COMP:10188"/>
        <dbReference type="Rhea" id="RHEA-COMP:10189"/>
        <dbReference type="ChEBI" id="CHEBI:57856"/>
        <dbReference type="ChEBI" id="CHEBI:59789"/>
        <dbReference type="ChEBI" id="CHEBI:74269"/>
        <dbReference type="ChEBI" id="CHEBI:74480"/>
        <dbReference type="EC" id="2.1.1.33"/>
    </reaction>
</comment>
<name>D0LFM0_HALO1</name>
<dbReference type="PANTHER" id="PTHR23417">
    <property type="entry name" value="3-DEOXY-D-MANNO-OCTULOSONIC-ACID TRANSFERASE/TRNA GUANINE-N 7 - -METHYLTRANSFERASE"/>
    <property type="match status" value="1"/>
</dbReference>
<keyword evidence="4 7" id="KW-0808">Transferase</keyword>
<dbReference type="EC" id="2.1.1.33" evidence="7"/>
<dbReference type="STRING" id="502025.Hoch_0012"/>
<evidence type="ECO:0000313" key="8">
    <source>
        <dbReference type="EMBL" id="ACY12654.1"/>
    </source>
</evidence>
<reference evidence="8 9" key="1">
    <citation type="journal article" date="2010" name="Stand. Genomic Sci.">
        <title>Complete genome sequence of Haliangium ochraceum type strain (SMP-2).</title>
        <authorList>
            <consortium name="US DOE Joint Genome Institute (JGI-PGF)"/>
            <person name="Ivanova N."/>
            <person name="Daum C."/>
            <person name="Lang E."/>
            <person name="Abt B."/>
            <person name="Kopitz M."/>
            <person name="Saunders E."/>
            <person name="Lapidus A."/>
            <person name="Lucas S."/>
            <person name="Glavina Del Rio T."/>
            <person name="Nolan M."/>
            <person name="Tice H."/>
            <person name="Copeland A."/>
            <person name="Cheng J.F."/>
            <person name="Chen F."/>
            <person name="Bruce D."/>
            <person name="Goodwin L."/>
            <person name="Pitluck S."/>
            <person name="Mavromatis K."/>
            <person name="Pati A."/>
            <person name="Mikhailova N."/>
            <person name="Chen A."/>
            <person name="Palaniappan K."/>
            <person name="Land M."/>
            <person name="Hauser L."/>
            <person name="Chang Y.J."/>
            <person name="Jeffries C.D."/>
            <person name="Detter J.C."/>
            <person name="Brettin T."/>
            <person name="Rohde M."/>
            <person name="Goker M."/>
            <person name="Bristow J."/>
            <person name="Markowitz V."/>
            <person name="Eisen J.A."/>
            <person name="Hugenholtz P."/>
            <person name="Kyrpides N.C."/>
            <person name="Klenk H.P."/>
        </authorList>
    </citation>
    <scope>NUCLEOTIDE SEQUENCE [LARGE SCALE GENOMIC DNA]</scope>
    <source>
        <strain evidence="9">DSM 14365 / CIP 107738 / JCM 11303 / AJ 13395 / SMP-2</strain>
    </source>
</reference>
<feature type="binding site" evidence="7">
    <location>
        <position position="86"/>
    </location>
    <ligand>
        <name>S-adenosyl-L-methionine</name>
        <dbReference type="ChEBI" id="CHEBI:59789"/>
    </ligand>
</feature>
<dbReference type="HAMAP" id="MF_01057">
    <property type="entry name" value="tRNA_methyltr_TrmB"/>
    <property type="match status" value="1"/>
</dbReference>